<comment type="caution">
    <text evidence="2">The sequence shown here is derived from an EMBL/GenBank/DDBJ whole genome shotgun (WGS) entry which is preliminary data.</text>
</comment>
<dbReference type="AlphaFoldDB" id="A0A812QQH3"/>
<accession>A0A812QQH3</accession>
<evidence type="ECO:0000256" key="1">
    <source>
        <dbReference type="SAM" id="MobiDB-lite"/>
    </source>
</evidence>
<protein>
    <submittedName>
        <fullName evidence="2">PsmD8-1 protein</fullName>
    </submittedName>
</protein>
<reference evidence="2" key="1">
    <citation type="submission" date="2021-02" db="EMBL/GenBank/DDBJ databases">
        <authorList>
            <person name="Dougan E. K."/>
            <person name="Rhodes N."/>
            <person name="Thang M."/>
            <person name="Chan C."/>
        </authorList>
    </citation>
    <scope>NUCLEOTIDE SEQUENCE</scope>
</reference>
<keyword evidence="3" id="KW-1185">Reference proteome</keyword>
<dbReference type="Proteomes" id="UP000604046">
    <property type="component" value="Unassembled WGS sequence"/>
</dbReference>
<organism evidence="2 3">
    <name type="scientific">Symbiodinium natans</name>
    <dbReference type="NCBI Taxonomy" id="878477"/>
    <lineage>
        <taxon>Eukaryota</taxon>
        <taxon>Sar</taxon>
        <taxon>Alveolata</taxon>
        <taxon>Dinophyceae</taxon>
        <taxon>Suessiales</taxon>
        <taxon>Symbiodiniaceae</taxon>
        <taxon>Symbiodinium</taxon>
    </lineage>
</organism>
<sequence length="412" mass="46299">MSLVGYPTLSPPSLAPALDMRLPHLLVNVREDGHHKPADQVREFILCFQDIPLSLPVHQVLRMIEVQLLGALREQSKRKMDPQSAQLVLANAGMTMVDNMRGDFHVMQAEPAGRRRGPSRASEPQAQFLTPEERSTQEEAERERAALRAQVRSRVRMLRSTGERVDSDEELDKAERERGWTLPSGWRAEQPSLVDFLPPYFNREGKPELFNLVSGDAHRFWEVLGCPDKLLNPTSVANGQILYGLVEAKAKLCEELWRIYQGKPRKGADLKAEARTVFDHPQAAQGWGQTSGRVANPVHDVVVRAQVMGAPEEIRAKAQAVLEELDQLVQRVHGDCATTPEAGPEEEELRAALYTALKDQKAQLLLEWHPDKGRTGKSPQEAKSMTQLLIPLFQRIFKVLGREEVRNGILPN</sequence>
<proteinExistence type="predicted"/>
<feature type="compositionally biased region" description="Basic and acidic residues" evidence="1">
    <location>
        <begin position="131"/>
        <end position="146"/>
    </location>
</feature>
<name>A0A812QQH3_9DINO</name>
<gene>
    <name evidence="2" type="primary">psmD8-1</name>
    <name evidence="2" type="ORF">SNAT2548_LOCUS21699</name>
</gene>
<dbReference type="EMBL" id="CAJNDS010002260">
    <property type="protein sequence ID" value="CAE7398540.1"/>
    <property type="molecule type" value="Genomic_DNA"/>
</dbReference>
<feature type="region of interest" description="Disordered" evidence="1">
    <location>
        <begin position="111"/>
        <end position="146"/>
    </location>
</feature>
<dbReference type="OrthoDB" id="8775810at2759"/>
<evidence type="ECO:0000313" key="2">
    <source>
        <dbReference type="EMBL" id="CAE7398540.1"/>
    </source>
</evidence>
<evidence type="ECO:0000313" key="3">
    <source>
        <dbReference type="Proteomes" id="UP000604046"/>
    </source>
</evidence>